<dbReference type="EMBL" id="GBRD01017882">
    <property type="protein sequence ID" value="JAG47945.1"/>
    <property type="molecule type" value="Transcribed_RNA"/>
</dbReference>
<protein>
    <submittedName>
        <fullName evidence="1">Cysteine-rich motor neuron 1 protein</fullName>
    </submittedName>
</protein>
<dbReference type="AlphaFoldDB" id="A0A0A9W8R8"/>
<reference evidence="1" key="2">
    <citation type="submission" date="2014-07" db="EMBL/GenBank/DDBJ databases">
        <authorList>
            <person name="Hull J."/>
        </authorList>
    </citation>
    <scope>NUCLEOTIDE SEQUENCE</scope>
</reference>
<dbReference type="EMBL" id="GBHO01038752">
    <property type="protein sequence ID" value="JAG04852.1"/>
    <property type="molecule type" value="Transcribed_RNA"/>
</dbReference>
<evidence type="ECO:0000313" key="2">
    <source>
        <dbReference type="EMBL" id="JAG47945.1"/>
    </source>
</evidence>
<gene>
    <name evidence="1" type="primary">CRIM1_0</name>
    <name evidence="1" type="ORF">CM83_4849</name>
</gene>
<reference evidence="1" key="1">
    <citation type="journal article" date="2014" name="PLoS ONE">
        <title>Transcriptome-Based Identification of ABC Transporters in the Western Tarnished Plant Bug Lygus hesperus.</title>
        <authorList>
            <person name="Hull J.J."/>
            <person name="Chaney K."/>
            <person name="Geib S.M."/>
            <person name="Fabrick J.A."/>
            <person name="Brent C.S."/>
            <person name="Walsh D."/>
            <person name="Lavine L.C."/>
        </authorList>
    </citation>
    <scope>NUCLEOTIDE SEQUENCE</scope>
</reference>
<accession>A0A0A9W8R8</accession>
<proteinExistence type="predicted"/>
<name>A0A0A9W8R8_LYGHE</name>
<organism evidence="1">
    <name type="scientific">Lygus hesperus</name>
    <name type="common">Western plant bug</name>
    <dbReference type="NCBI Taxonomy" id="30085"/>
    <lineage>
        <taxon>Eukaryota</taxon>
        <taxon>Metazoa</taxon>
        <taxon>Ecdysozoa</taxon>
        <taxon>Arthropoda</taxon>
        <taxon>Hexapoda</taxon>
        <taxon>Insecta</taxon>
        <taxon>Pterygota</taxon>
        <taxon>Neoptera</taxon>
        <taxon>Paraneoptera</taxon>
        <taxon>Hemiptera</taxon>
        <taxon>Heteroptera</taxon>
        <taxon>Panheteroptera</taxon>
        <taxon>Cimicomorpha</taxon>
        <taxon>Miridae</taxon>
        <taxon>Mirini</taxon>
        <taxon>Lygus</taxon>
    </lineage>
</organism>
<evidence type="ECO:0000313" key="1">
    <source>
        <dbReference type="EMBL" id="JAG04852.1"/>
    </source>
</evidence>
<sequence>MACVKLQCPKDSVQSANGDCVCNPNCPVQDCPPGYDIKITRRGSGLPGDCCNEYNCQKSGTFCPQDSKPTPSGTCECAPERCLPFPDCGPDMTPVIVTNALNYPGACCAEYNCVQKLVDCPQDSYVDNGVCVCYPCASPVCPGGSKVKKHALHTPGDCCDMIDCTGFNVICGQGEVLSPDGTVCVCDENQCPTPFCDPGSKLVTVRVAGHVPGDCCDKHSCMSLQCPPGTILKGDGCECIPNACMQPQCDSGVLETTKKATGTPPDCCDEFICRLVIPPGCPTDSVRMPDGSCVCAPDSCQNANCPPGYMVVVDVPGNNVPGSCCPKTSCIPEQLACPSDSYRQDALCVCFPCAEPSCQPGTTLQILSKGTNEPSNCCDTTFCATIQPNCQYGTIFKDGQCVCDVASCSTPVCNEGFTLLIVKEAVGVPPDCCPDYLCTKMDCPEDSMISPDGKCICTPSYCQSNVCPPGTMLVVVQQGSNEPGHCCDKISCEPFNPPPIICPPYSIAMPDGSCRCMPDQCQQPACPADTRPSVYREPSNIPPDCCPDWTCMKLIECPSDSVLQGDKCVCYPCVPALPCPFGQTQVTITSGNNTPGSCCDLFGCGPNQLNCPPGSMVSPDGKICLCQPQSCPRPVCEKGFVETVTSYATNVFPQCCNEYVCTEFKCTSPDSMPDGNGNCVCIPNICAILHVLLGPKPKL</sequence>
<reference evidence="2" key="3">
    <citation type="submission" date="2014-09" db="EMBL/GenBank/DDBJ databases">
        <authorList>
            <person name="Magalhaes I.L.F."/>
            <person name="Oliveira U."/>
            <person name="Santos F.R."/>
            <person name="Vidigal T.H.D.A."/>
            <person name="Brescovit A.D."/>
            <person name="Santos A.J."/>
        </authorList>
    </citation>
    <scope>NUCLEOTIDE SEQUENCE</scope>
</reference>